<name>A0AAD7CI26_9AGAR</name>
<evidence type="ECO:0000313" key="3">
    <source>
        <dbReference type="Proteomes" id="UP001221142"/>
    </source>
</evidence>
<keyword evidence="3" id="KW-1185">Reference proteome</keyword>
<evidence type="ECO:0000313" key="2">
    <source>
        <dbReference type="EMBL" id="KAJ7649637.1"/>
    </source>
</evidence>
<feature type="region of interest" description="Disordered" evidence="1">
    <location>
        <begin position="175"/>
        <end position="198"/>
    </location>
</feature>
<comment type="caution">
    <text evidence="2">The sequence shown here is derived from an EMBL/GenBank/DDBJ whole genome shotgun (WGS) entry which is preliminary data.</text>
</comment>
<feature type="compositionally biased region" description="Polar residues" evidence="1">
    <location>
        <begin position="57"/>
        <end position="71"/>
    </location>
</feature>
<proteinExistence type="predicted"/>
<feature type="region of interest" description="Disordered" evidence="1">
    <location>
        <begin position="214"/>
        <end position="256"/>
    </location>
</feature>
<feature type="region of interest" description="Disordered" evidence="1">
    <location>
        <begin position="1"/>
        <end position="71"/>
    </location>
</feature>
<sequence>MAPTGNPPGRLRGTKAQRAQKAEQLLEQTYRRSFTPRCRQSPAGAAGAHKRRAVSPPYQTRSVKRTQPNATGVSREEYALNPVYRAASRSASGVARHLSSRLTSGPTLSRSRLSVARSLPGAATGRIPPIWPGVSATVSGACSFTAFRPLVHRDCVYPRGHGGLMGCGYPSGGTGGRGVNGARKGETEGGQSPQKRRALKEPEVWQLMDPTGRAWTQGGRRVHSRSHMSVHGGRERSDCSSSPSTAGVVLSGSCTE</sequence>
<evidence type="ECO:0000256" key="1">
    <source>
        <dbReference type="SAM" id="MobiDB-lite"/>
    </source>
</evidence>
<organism evidence="2 3">
    <name type="scientific">Roridomyces roridus</name>
    <dbReference type="NCBI Taxonomy" id="1738132"/>
    <lineage>
        <taxon>Eukaryota</taxon>
        <taxon>Fungi</taxon>
        <taxon>Dikarya</taxon>
        <taxon>Basidiomycota</taxon>
        <taxon>Agaricomycotina</taxon>
        <taxon>Agaricomycetes</taxon>
        <taxon>Agaricomycetidae</taxon>
        <taxon>Agaricales</taxon>
        <taxon>Marasmiineae</taxon>
        <taxon>Mycenaceae</taxon>
        <taxon>Roridomyces</taxon>
    </lineage>
</organism>
<protein>
    <submittedName>
        <fullName evidence="2">Uncharacterized protein</fullName>
    </submittedName>
</protein>
<dbReference type="EMBL" id="JARKIF010000001">
    <property type="protein sequence ID" value="KAJ7649637.1"/>
    <property type="molecule type" value="Genomic_DNA"/>
</dbReference>
<dbReference type="Proteomes" id="UP001221142">
    <property type="component" value="Unassembled WGS sequence"/>
</dbReference>
<accession>A0AAD7CI26</accession>
<dbReference type="AlphaFoldDB" id="A0AAD7CI26"/>
<gene>
    <name evidence="2" type="ORF">FB45DRAFT_996973</name>
</gene>
<reference evidence="2" key="1">
    <citation type="submission" date="2023-03" db="EMBL/GenBank/DDBJ databases">
        <title>Massive genome expansion in bonnet fungi (Mycena s.s.) driven by repeated elements and novel gene families across ecological guilds.</title>
        <authorList>
            <consortium name="Lawrence Berkeley National Laboratory"/>
            <person name="Harder C.B."/>
            <person name="Miyauchi S."/>
            <person name="Viragh M."/>
            <person name="Kuo A."/>
            <person name="Thoen E."/>
            <person name="Andreopoulos B."/>
            <person name="Lu D."/>
            <person name="Skrede I."/>
            <person name="Drula E."/>
            <person name="Henrissat B."/>
            <person name="Morin E."/>
            <person name="Kohler A."/>
            <person name="Barry K."/>
            <person name="LaButti K."/>
            <person name="Morin E."/>
            <person name="Salamov A."/>
            <person name="Lipzen A."/>
            <person name="Mereny Z."/>
            <person name="Hegedus B."/>
            <person name="Baldrian P."/>
            <person name="Stursova M."/>
            <person name="Weitz H."/>
            <person name="Taylor A."/>
            <person name="Grigoriev I.V."/>
            <person name="Nagy L.G."/>
            <person name="Martin F."/>
            <person name="Kauserud H."/>
        </authorList>
    </citation>
    <scope>NUCLEOTIDE SEQUENCE</scope>
    <source>
        <strain evidence="2">9284</strain>
    </source>
</reference>